<sequence length="191" mass="21980">MELDLGLALPISSHFPTQNMSGVHNDHHHFHNVKSSLEFKNLMVKDPNKKKKRSFANVVDDGANEEEEDREINKTLSLLVWSGRRPNKGGDEEEDRESRSDMIDGNEEEDEEIVGWPPVRTWRKMITSGGHRRHRSGSGGGGNRNSIFVKVRMEGVMIGRKIDLMLYDSYQSLINSLLNMFAKYSKYHYFN</sequence>
<dbReference type="Pfam" id="PF02309">
    <property type="entry name" value="AUX_IAA"/>
    <property type="match status" value="1"/>
</dbReference>
<evidence type="ECO:0000259" key="10">
    <source>
        <dbReference type="PROSITE" id="PS51745"/>
    </source>
</evidence>
<feature type="region of interest" description="Disordered" evidence="9">
    <location>
        <begin position="83"/>
        <end position="111"/>
    </location>
</feature>
<dbReference type="InterPro" id="IPR033389">
    <property type="entry name" value="AUX/IAA_dom"/>
</dbReference>
<comment type="similarity">
    <text evidence="2 8">Belongs to the Aux/IAA family.</text>
</comment>
<comment type="subunit">
    <text evidence="8">Homodimers and heterodimers.</text>
</comment>
<accession>A0A896VYQ3</accession>
<evidence type="ECO:0000256" key="4">
    <source>
        <dbReference type="ARBA" id="ARBA00023015"/>
    </source>
</evidence>
<dbReference type="InterPro" id="IPR003311">
    <property type="entry name" value="AUX_IAA"/>
</dbReference>
<keyword evidence="6 8" id="KW-0539">Nucleus</keyword>
<evidence type="ECO:0000256" key="5">
    <source>
        <dbReference type="ARBA" id="ARBA00023163"/>
    </source>
</evidence>
<evidence type="ECO:0000256" key="1">
    <source>
        <dbReference type="ARBA" id="ARBA00004123"/>
    </source>
</evidence>
<keyword evidence="7 8" id="KW-0927">Auxin signaling pathway</keyword>
<name>A0A896VYQ3_GALAP</name>
<dbReference type="PANTHER" id="PTHR31734:SF38">
    <property type="entry name" value="AUXIN-RESPONSIVE PROTEIN IAA29"/>
    <property type="match status" value="1"/>
</dbReference>
<evidence type="ECO:0000256" key="6">
    <source>
        <dbReference type="ARBA" id="ARBA00023242"/>
    </source>
</evidence>
<proteinExistence type="evidence at transcript level"/>
<evidence type="ECO:0000256" key="2">
    <source>
        <dbReference type="ARBA" id="ARBA00006728"/>
    </source>
</evidence>
<organism evidence="11">
    <name type="scientific">Galium aparine</name>
    <name type="common">Catchweed bedstraw</name>
    <name type="synonym">Cleavers</name>
    <dbReference type="NCBI Taxonomy" id="29788"/>
    <lineage>
        <taxon>Eukaryota</taxon>
        <taxon>Viridiplantae</taxon>
        <taxon>Streptophyta</taxon>
        <taxon>Embryophyta</taxon>
        <taxon>Tracheophyta</taxon>
        <taxon>Spermatophyta</taxon>
        <taxon>Magnoliopsida</taxon>
        <taxon>eudicotyledons</taxon>
        <taxon>Gunneridae</taxon>
        <taxon>Pentapetalae</taxon>
        <taxon>asterids</taxon>
        <taxon>lamiids</taxon>
        <taxon>Gentianales</taxon>
        <taxon>Rubiaceae</taxon>
        <taxon>Rubioideae</taxon>
        <taxon>Rubieae</taxon>
        <taxon>Galium</taxon>
    </lineage>
</organism>
<dbReference type="PROSITE" id="PS51745">
    <property type="entry name" value="PB1"/>
    <property type="match status" value="1"/>
</dbReference>
<evidence type="ECO:0000256" key="3">
    <source>
        <dbReference type="ARBA" id="ARBA00022491"/>
    </source>
</evidence>
<comment type="function">
    <text evidence="8">Aux/IAA proteins are short-lived transcriptional factors that function as repressors of early auxin response genes at low auxin concentrations.</text>
</comment>
<evidence type="ECO:0000256" key="8">
    <source>
        <dbReference type="RuleBase" id="RU004549"/>
    </source>
</evidence>
<dbReference type="InterPro" id="IPR053793">
    <property type="entry name" value="PB1-like"/>
</dbReference>
<keyword evidence="5 8" id="KW-0804">Transcription</keyword>
<keyword evidence="3 8" id="KW-0678">Repressor</keyword>
<dbReference type="Gene3D" id="3.10.20.90">
    <property type="entry name" value="Phosphatidylinositol 3-kinase Catalytic Subunit, Chain A, domain 1"/>
    <property type="match status" value="1"/>
</dbReference>
<dbReference type="EMBL" id="MT270136">
    <property type="protein sequence ID" value="QSD98581.1"/>
    <property type="molecule type" value="mRNA"/>
</dbReference>
<comment type="subcellular location">
    <subcellularLocation>
        <location evidence="1 8">Nucleus</location>
    </subcellularLocation>
</comment>
<dbReference type="GO" id="GO:0009734">
    <property type="term" value="P:auxin-activated signaling pathway"/>
    <property type="evidence" value="ECO:0007669"/>
    <property type="project" value="UniProtKB-UniRule"/>
</dbReference>
<evidence type="ECO:0000256" key="7">
    <source>
        <dbReference type="ARBA" id="ARBA00023294"/>
    </source>
</evidence>
<dbReference type="GO" id="GO:0005634">
    <property type="term" value="C:nucleus"/>
    <property type="evidence" value="ECO:0007669"/>
    <property type="project" value="UniProtKB-SubCell"/>
</dbReference>
<feature type="region of interest" description="Disordered" evidence="9">
    <location>
        <begin position="50"/>
        <end position="70"/>
    </location>
</feature>
<dbReference type="AlphaFoldDB" id="A0A896VYQ3"/>
<keyword evidence="4 8" id="KW-0805">Transcription regulation</keyword>
<reference evidence="11" key="1">
    <citation type="submission" date="2020-04" db="EMBL/GenBank/DDBJ databases">
        <authorList>
            <person name="Deng W."/>
        </authorList>
    </citation>
    <scope>NUCLEOTIDE SEQUENCE</scope>
</reference>
<dbReference type="PANTHER" id="PTHR31734">
    <property type="entry name" value="AUXIN-RESPONSIVE PROTEIN IAA17"/>
    <property type="match status" value="1"/>
</dbReference>
<feature type="domain" description="PB1" evidence="10">
    <location>
        <begin position="146"/>
        <end position="191"/>
    </location>
</feature>
<protein>
    <recommendedName>
        <fullName evidence="8">Auxin-responsive protein</fullName>
    </recommendedName>
</protein>
<dbReference type="GO" id="GO:0006355">
    <property type="term" value="P:regulation of DNA-templated transcription"/>
    <property type="evidence" value="ECO:0007669"/>
    <property type="project" value="InterPro"/>
</dbReference>
<evidence type="ECO:0000256" key="9">
    <source>
        <dbReference type="SAM" id="MobiDB-lite"/>
    </source>
</evidence>
<evidence type="ECO:0000313" key="11">
    <source>
        <dbReference type="EMBL" id="QSD98581.1"/>
    </source>
</evidence>